<evidence type="ECO:0000313" key="3">
    <source>
        <dbReference type="Proteomes" id="UP000000305"/>
    </source>
</evidence>
<keyword evidence="3" id="KW-1185">Reference proteome</keyword>
<gene>
    <name evidence="2" type="ORF">DAPPUDRAFT_318832</name>
</gene>
<evidence type="ECO:0000313" key="2">
    <source>
        <dbReference type="EMBL" id="EFX80164.1"/>
    </source>
</evidence>
<dbReference type="EMBL" id="GL732548">
    <property type="protein sequence ID" value="EFX80164.1"/>
    <property type="molecule type" value="Genomic_DNA"/>
</dbReference>
<organism evidence="2 3">
    <name type="scientific">Daphnia pulex</name>
    <name type="common">Water flea</name>
    <dbReference type="NCBI Taxonomy" id="6669"/>
    <lineage>
        <taxon>Eukaryota</taxon>
        <taxon>Metazoa</taxon>
        <taxon>Ecdysozoa</taxon>
        <taxon>Arthropoda</taxon>
        <taxon>Crustacea</taxon>
        <taxon>Branchiopoda</taxon>
        <taxon>Diplostraca</taxon>
        <taxon>Cladocera</taxon>
        <taxon>Anomopoda</taxon>
        <taxon>Daphniidae</taxon>
        <taxon>Daphnia</taxon>
    </lineage>
</organism>
<dbReference type="InParanoid" id="E9GJS9"/>
<dbReference type="KEGG" id="dpx:DAPPUDRAFT_318832"/>
<proteinExistence type="predicted"/>
<evidence type="ECO:0000256" key="1">
    <source>
        <dbReference type="SAM" id="MobiDB-lite"/>
    </source>
</evidence>
<protein>
    <submittedName>
        <fullName evidence="2">Uncharacterized protein</fullName>
    </submittedName>
</protein>
<dbReference type="HOGENOM" id="CLU_2443063_0_0_1"/>
<accession>E9GJS9</accession>
<dbReference type="AlphaFoldDB" id="E9GJS9"/>
<feature type="region of interest" description="Disordered" evidence="1">
    <location>
        <begin position="26"/>
        <end position="51"/>
    </location>
</feature>
<name>E9GJS9_DAPPU</name>
<reference evidence="2 3" key="1">
    <citation type="journal article" date="2011" name="Science">
        <title>The ecoresponsive genome of Daphnia pulex.</title>
        <authorList>
            <person name="Colbourne J.K."/>
            <person name="Pfrender M.E."/>
            <person name="Gilbert D."/>
            <person name="Thomas W.K."/>
            <person name="Tucker A."/>
            <person name="Oakley T.H."/>
            <person name="Tokishita S."/>
            <person name="Aerts A."/>
            <person name="Arnold G.J."/>
            <person name="Basu M.K."/>
            <person name="Bauer D.J."/>
            <person name="Caceres C.E."/>
            <person name="Carmel L."/>
            <person name="Casola C."/>
            <person name="Choi J.H."/>
            <person name="Detter J.C."/>
            <person name="Dong Q."/>
            <person name="Dusheyko S."/>
            <person name="Eads B.D."/>
            <person name="Frohlich T."/>
            <person name="Geiler-Samerotte K.A."/>
            <person name="Gerlach D."/>
            <person name="Hatcher P."/>
            <person name="Jogdeo S."/>
            <person name="Krijgsveld J."/>
            <person name="Kriventseva E.V."/>
            <person name="Kultz D."/>
            <person name="Laforsch C."/>
            <person name="Lindquist E."/>
            <person name="Lopez J."/>
            <person name="Manak J.R."/>
            <person name="Muller J."/>
            <person name="Pangilinan J."/>
            <person name="Patwardhan R.P."/>
            <person name="Pitluck S."/>
            <person name="Pritham E.J."/>
            <person name="Rechtsteiner A."/>
            <person name="Rho M."/>
            <person name="Rogozin I.B."/>
            <person name="Sakarya O."/>
            <person name="Salamov A."/>
            <person name="Schaack S."/>
            <person name="Shapiro H."/>
            <person name="Shiga Y."/>
            <person name="Skalitzky C."/>
            <person name="Smith Z."/>
            <person name="Souvorov A."/>
            <person name="Sung W."/>
            <person name="Tang Z."/>
            <person name="Tsuchiya D."/>
            <person name="Tu H."/>
            <person name="Vos H."/>
            <person name="Wang M."/>
            <person name="Wolf Y.I."/>
            <person name="Yamagata H."/>
            <person name="Yamada T."/>
            <person name="Ye Y."/>
            <person name="Shaw J.R."/>
            <person name="Andrews J."/>
            <person name="Crease T.J."/>
            <person name="Tang H."/>
            <person name="Lucas S.M."/>
            <person name="Robertson H.M."/>
            <person name="Bork P."/>
            <person name="Koonin E.V."/>
            <person name="Zdobnov E.M."/>
            <person name="Grigoriev I.V."/>
            <person name="Lynch M."/>
            <person name="Boore J.L."/>
        </authorList>
    </citation>
    <scope>NUCLEOTIDE SEQUENCE [LARGE SCALE GENOMIC DNA]</scope>
</reference>
<dbReference type="Proteomes" id="UP000000305">
    <property type="component" value="Unassembled WGS sequence"/>
</dbReference>
<sequence length="90" mass="10063">MIKQAVKIDNEPPAIFEVRKTFDDIKRESEAAEGNPEGSSNGDENGDDDFNLEAFNKEYPELSDTTHQRKYGCSDYLRLHVIPTSGSEGP</sequence>